<evidence type="ECO:0000313" key="2">
    <source>
        <dbReference type="Proteomes" id="UP001164746"/>
    </source>
</evidence>
<dbReference type="Proteomes" id="UP001164746">
    <property type="component" value="Chromosome 7"/>
</dbReference>
<proteinExistence type="predicted"/>
<sequence length="103" mass="12042">MFFEAGKDKRITDLFTEGSHHRSLSVISINQNLFGNKDPTQRRNCHYLVLFNNPVDKQTIMILARQMYPGHCDILLKQFAKATKHPYGYLVVDLKPFTPKRNY</sequence>
<reference evidence="1" key="1">
    <citation type="submission" date="2022-11" db="EMBL/GenBank/DDBJ databases">
        <title>Centuries of genome instability and evolution in soft-shell clam transmissible cancer (bioRxiv).</title>
        <authorList>
            <person name="Hart S.F.M."/>
            <person name="Yonemitsu M.A."/>
            <person name="Giersch R.M."/>
            <person name="Beal B.F."/>
            <person name="Arriagada G."/>
            <person name="Davis B.W."/>
            <person name="Ostrander E.A."/>
            <person name="Goff S.P."/>
            <person name="Metzger M.J."/>
        </authorList>
    </citation>
    <scope>NUCLEOTIDE SEQUENCE</scope>
    <source>
        <strain evidence="1">MELC-2E11</strain>
        <tissue evidence="1">Siphon/mantle</tissue>
    </source>
</reference>
<gene>
    <name evidence="1" type="ORF">MAR_034667</name>
</gene>
<name>A0ABY7ELG9_MYAAR</name>
<dbReference type="EMBL" id="CP111018">
    <property type="protein sequence ID" value="WAR09591.1"/>
    <property type="molecule type" value="Genomic_DNA"/>
</dbReference>
<keyword evidence="2" id="KW-1185">Reference proteome</keyword>
<protein>
    <submittedName>
        <fullName evidence="1">Uncharacterized protein</fullName>
    </submittedName>
</protein>
<accession>A0ABY7ELG9</accession>
<organism evidence="1 2">
    <name type="scientific">Mya arenaria</name>
    <name type="common">Soft-shell clam</name>
    <dbReference type="NCBI Taxonomy" id="6604"/>
    <lineage>
        <taxon>Eukaryota</taxon>
        <taxon>Metazoa</taxon>
        <taxon>Spiralia</taxon>
        <taxon>Lophotrochozoa</taxon>
        <taxon>Mollusca</taxon>
        <taxon>Bivalvia</taxon>
        <taxon>Autobranchia</taxon>
        <taxon>Heteroconchia</taxon>
        <taxon>Euheterodonta</taxon>
        <taxon>Imparidentia</taxon>
        <taxon>Neoheterodontei</taxon>
        <taxon>Myida</taxon>
        <taxon>Myoidea</taxon>
        <taxon>Myidae</taxon>
        <taxon>Mya</taxon>
    </lineage>
</organism>
<evidence type="ECO:0000313" key="1">
    <source>
        <dbReference type="EMBL" id="WAR09591.1"/>
    </source>
</evidence>